<comment type="cofactor">
    <cofactor evidence="1">
        <name>Mn(2+)</name>
        <dbReference type="ChEBI" id="CHEBI:29035"/>
    </cofactor>
</comment>
<dbReference type="PROSITE" id="PS50975">
    <property type="entry name" value="ATP_GRASP"/>
    <property type="match status" value="1"/>
</dbReference>
<evidence type="ECO:0000256" key="4">
    <source>
        <dbReference type="ARBA" id="ARBA00004752"/>
    </source>
</evidence>
<keyword evidence="14 18" id="KW-0573">Peptidoglycan synthesis</keyword>
<dbReference type="SUPFAM" id="SSF52440">
    <property type="entry name" value="PreATP-grasp domain"/>
    <property type="match status" value="1"/>
</dbReference>
<keyword evidence="11 21" id="KW-0067">ATP-binding</keyword>
<evidence type="ECO:0000256" key="13">
    <source>
        <dbReference type="ARBA" id="ARBA00022960"/>
    </source>
</evidence>
<dbReference type="InterPro" id="IPR000291">
    <property type="entry name" value="D-Ala_lig_Van_CS"/>
</dbReference>
<dbReference type="NCBIfam" id="NF002378">
    <property type="entry name" value="PRK01372.1"/>
    <property type="match status" value="1"/>
</dbReference>
<feature type="active site" evidence="19">
    <location>
        <position position="279"/>
    </location>
</feature>
<dbReference type="Pfam" id="PF07478">
    <property type="entry name" value="Dala_Dala_lig_C"/>
    <property type="match status" value="1"/>
</dbReference>
<feature type="domain" description="ATP-grasp" evidence="22">
    <location>
        <begin position="103"/>
        <end position="301"/>
    </location>
</feature>
<dbReference type="NCBIfam" id="TIGR01205">
    <property type="entry name" value="D_ala_D_alaTIGR"/>
    <property type="match status" value="1"/>
</dbReference>
<feature type="active site" evidence="19">
    <location>
        <position position="17"/>
    </location>
</feature>
<evidence type="ECO:0000256" key="2">
    <source>
        <dbReference type="ARBA" id="ARBA00003921"/>
    </source>
</evidence>
<evidence type="ECO:0000256" key="15">
    <source>
        <dbReference type="ARBA" id="ARBA00023211"/>
    </source>
</evidence>
<dbReference type="EMBL" id="JAMQGP010000001">
    <property type="protein sequence ID" value="MCM2678781.1"/>
    <property type="molecule type" value="Genomic_DNA"/>
</dbReference>
<dbReference type="InterPro" id="IPR011095">
    <property type="entry name" value="Dala_Dala_lig_C"/>
</dbReference>
<dbReference type="Gene3D" id="3.30.470.20">
    <property type="entry name" value="ATP-grasp fold, B domain"/>
    <property type="match status" value="1"/>
</dbReference>
<gene>
    <name evidence="18" type="primary">ddl</name>
    <name evidence="23" type="ORF">NAF29_03715</name>
</gene>
<dbReference type="GO" id="GO:0009252">
    <property type="term" value="P:peptidoglycan biosynthetic process"/>
    <property type="evidence" value="ECO:0007669"/>
    <property type="project" value="UniProtKB-UniRule"/>
</dbReference>
<dbReference type="InterPro" id="IPR011127">
    <property type="entry name" value="Dala_Dala_lig_N"/>
</dbReference>
<dbReference type="PANTHER" id="PTHR23132">
    <property type="entry name" value="D-ALANINE--D-ALANINE LIGASE"/>
    <property type="match status" value="1"/>
</dbReference>
<evidence type="ECO:0000256" key="12">
    <source>
        <dbReference type="ARBA" id="ARBA00022842"/>
    </source>
</evidence>
<evidence type="ECO:0000256" key="21">
    <source>
        <dbReference type="PROSITE-ProRule" id="PRU00409"/>
    </source>
</evidence>
<feature type="binding site" evidence="20">
    <location>
        <position position="268"/>
    </location>
    <ligand>
        <name>Mg(2+)</name>
        <dbReference type="ChEBI" id="CHEBI:18420"/>
        <label>2</label>
    </ligand>
</feature>
<dbReference type="FunFam" id="3.30.470.20:FF:000008">
    <property type="entry name" value="D-alanine--D-alanine ligase"/>
    <property type="match status" value="1"/>
</dbReference>
<evidence type="ECO:0000256" key="10">
    <source>
        <dbReference type="ARBA" id="ARBA00022741"/>
    </source>
</evidence>
<evidence type="ECO:0000313" key="23">
    <source>
        <dbReference type="EMBL" id="MCM2678781.1"/>
    </source>
</evidence>
<dbReference type="SUPFAM" id="SSF56059">
    <property type="entry name" value="Glutathione synthetase ATP-binding domain-like"/>
    <property type="match status" value="1"/>
</dbReference>
<evidence type="ECO:0000256" key="5">
    <source>
        <dbReference type="ARBA" id="ARBA00010871"/>
    </source>
</evidence>
<reference evidence="23 24" key="1">
    <citation type="journal article" date="2013" name="Antonie Van Leeuwenhoek">
        <title>Echinimonas agarilytica gen. nov., sp. nov., a new gammaproteobacterium isolated from the sea urchin Strongylocentrotus intermedius.</title>
        <authorList>
            <person name="Nedashkovskaya O.I."/>
            <person name="Stenkova A.M."/>
            <person name="Zhukova N.V."/>
            <person name="Van Trappen S."/>
            <person name="Lee J.S."/>
            <person name="Kim S.B."/>
        </authorList>
    </citation>
    <scope>NUCLEOTIDE SEQUENCE [LARGE SCALE GENOMIC DNA]</scope>
    <source>
        <strain evidence="23 24">KMM 6351</strain>
    </source>
</reference>
<dbReference type="InterPro" id="IPR013815">
    <property type="entry name" value="ATP_grasp_subdomain_1"/>
</dbReference>
<evidence type="ECO:0000256" key="1">
    <source>
        <dbReference type="ARBA" id="ARBA00001936"/>
    </source>
</evidence>
<accession>A0AA41W4Q9</accession>
<evidence type="ECO:0000313" key="24">
    <source>
        <dbReference type="Proteomes" id="UP001165393"/>
    </source>
</evidence>
<dbReference type="GO" id="GO:0005829">
    <property type="term" value="C:cytosol"/>
    <property type="evidence" value="ECO:0007669"/>
    <property type="project" value="TreeGrafter"/>
</dbReference>
<evidence type="ECO:0000256" key="18">
    <source>
        <dbReference type="HAMAP-Rule" id="MF_00047"/>
    </source>
</evidence>
<dbReference type="InterPro" id="IPR005905">
    <property type="entry name" value="D_ala_D_ala"/>
</dbReference>
<keyword evidence="16 18" id="KW-0961">Cell wall biogenesis/degradation</keyword>
<dbReference type="EC" id="6.3.2.4" evidence="6 18"/>
<keyword evidence="13 18" id="KW-0133">Cell shape</keyword>
<dbReference type="GO" id="GO:0071555">
    <property type="term" value="P:cell wall organization"/>
    <property type="evidence" value="ECO:0007669"/>
    <property type="project" value="UniProtKB-KW"/>
</dbReference>
<protein>
    <recommendedName>
        <fullName evidence="6 18">D-alanine--D-alanine ligase</fullName>
        <ecNumber evidence="6 18">6.3.2.4</ecNumber>
    </recommendedName>
    <alternativeName>
        <fullName evidence="18">D-Ala-D-Ala ligase</fullName>
    </alternativeName>
    <alternativeName>
        <fullName evidence="18">D-alanylalanine synthetase</fullName>
    </alternativeName>
</protein>
<dbReference type="GO" id="GO:0008360">
    <property type="term" value="P:regulation of cell shape"/>
    <property type="evidence" value="ECO:0007669"/>
    <property type="project" value="UniProtKB-KW"/>
</dbReference>
<organism evidence="23 24">
    <name type="scientific">Echinimonas agarilytica</name>
    <dbReference type="NCBI Taxonomy" id="1215918"/>
    <lineage>
        <taxon>Bacteria</taxon>
        <taxon>Pseudomonadati</taxon>
        <taxon>Pseudomonadota</taxon>
        <taxon>Gammaproteobacteria</taxon>
        <taxon>Alteromonadales</taxon>
        <taxon>Echinimonadaceae</taxon>
        <taxon>Echinimonas</taxon>
    </lineage>
</organism>
<evidence type="ECO:0000256" key="3">
    <source>
        <dbReference type="ARBA" id="ARBA00004496"/>
    </source>
</evidence>
<evidence type="ECO:0000256" key="9">
    <source>
        <dbReference type="ARBA" id="ARBA00022723"/>
    </source>
</evidence>
<comment type="cofactor">
    <cofactor evidence="20">
        <name>Mg(2+)</name>
        <dbReference type="ChEBI" id="CHEBI:18420"/>
    </cofactor>
    <cofactor evidence="20">
        <name>Mn(2+)</name>
        <dbReference type="ChEBI" id="CHEBI:29035"/>
    </cofactor>
    <text evidence="20">Binds 2 magnesium or manganese ions per subunit.</text>
</comment>
<comment type="similarity">
    <text evidence="5 18">Belongs to the D-alanine--D-alanine ligase family.</text>
</comment>
<dbReference type="RefSeq" id="WP_251260133.1">
    <property type="nucleotide sequence ID" value="NZ_JAMQGP010000001.1"/>
</dbReference>
<sequence>MHEFGKVAVLLGGRSAERDVSLKSGAAVLKALQEQGIDAHAFDPSEQPLQNLIDDGFERVFIALHGRGGEDGVMQGALEWLGLPYTGSRVLGSALAMDKIRSKQIWQTLELPTADYRIISEPLSLQCAEQVLAQLDGKVMVKPACEGSSIGMAKAEKPQELADAIAEALKFDDKILVERWIQGQEYTVTILNGRALPAIRMQTPHEFYDYSAKYQSKSTEYFCPCGLPAEEEQALKKHALHAFEALNGAGWGRVDAMKDDEGHWYLLEANTVPGMTEKSLVPMSAKAEGIEFPQLVVQILAAATV</sequence>
<proteinExistence type="inferred from homology"/>
<name>A0AA41W4Q9_9GAMM</name>
<keyword evidence="12 20" id="KW-0460">Magnesium</keyword>
<keyword evidence="10 21" id="KW-0547">Nucleotide-binding</keyword>
<comment type="function">
    <text evidence="2 18">Cell wall formation.</text>
</comment>
<dbReference type="GO" id="GO:0008716">
    <property type="term" value="F:D-alanine-D-alanine ligase activity"/>
    <property type="evidence" value="ECO:0007669"/>
    <property type="project" value="UniProtKB-UniRule"/>
</dbReference>
<dbReference type="PROSITE" id="PS00844">
    <property type="entry name" value="DALA_DALA_LIGASE_2"/>
    <property type="match status" value="1"/>
</dbReference>
<evidence type="ECO:0000256" key="14">
    <source>
        <dbReference type="ARBA" id="ARBA00022984"/>
    </source>
</evidence>
<feature type="active site" evidence="19">
    <location>
        <position position="148"/>
    </location>
</feature>
<dbReference type="Gene3D" id="3.40.50.20">
    <property type="match status" value="1"/>
</dbReference>
<dbReference type="Pfam" id="PF01820">
    <property type="entry name" value="Dala_Dala_lig_N"/>
    <property type="match status" value="1"/>
</dbReference>
<dbReference type="AlphaFoldDB" id="A0AA41W4Q9"/>
<evidence type="ECO:0000256" key="17">
    <source>
        <dbReference type="ARBA" id="ARBA00047614"/>
    </source>
</evidence>
<evidence type="ECO:0000259" key="22">
    <source>
        <dbReference type="PROSITE" id="PS50975"/>
    </source>
</evidence>
<dbReference type="Gene3D" id="3.30.1490.20">
    <property type="entry name" value="ATP-grasp fold, A domain"/>
    <property type="match status" value="1"/>
</dbReference>
<dbReference type="GO" id="GO:0046872">
    <property type="term" value="F:metal ion binding"/>
    <property type="evidence" value="ECO:0007669"/>
    <property type="project" value="UniProtKB-KW"/>
</dbReference>
<dbReference type="PROSITE" id="PS00843">
    <property type="entry name" value="DALA_DALA_LIGASE_1"/>
    <property type="match status" value="1"/>
</dbReference>
<evidence type="ECO:0000256" key="8">
    <source>
        <dbReference type="ARBA" id="ARBA00022598"/>
    </source>
</evidence>
<evidence type="ECO:0000256" key="16">
    <source>
        <dbReference type="ARBA" id="ARBA00023316"/>
    </source>
</evidence>
<keyword evidence="7 18" id="KW-0963">Cytoplasm</keyword>
<dbReference type="GO" id="GO:0005524">
    <property type="term" value="F:ATP binding"/>
    <property type="evidence" value="ECO:0007669"/>
    <property type="project" value="UniProtKB-UniRule"/>
</dbReference>
<comment type="caution">
    <text evidence="23">The sequence shown here is derived from an EMBL/GenBank/DDBJ whole genome shotgun (WGS) entry which is preliminary data.</text>
</comment>
<keyword evidence="24" id="KW-1185">Reference proteome</keyword>
<keyword evidence="9 20" id="KW-0479">Metal-binding</keyword>
<feature type="binding site" evidence="20">
    <location>
        <position position="270"/>
    </location>
    <ligand>
        <name>Mg(2+)</name>
        <dbReference type="ChEBI" id="CHEBI:18420"/>
        <label>2</label>
    </ligand>
</feature>
<dbReference type="PIRSF" id="PIRSF039102">
    <property type="entry name" value="Ddl/VanB"/>
    <property type="match status" value="1"/>
</dbReference>
<dbReference type="InterPro" id="IPR016185">
    <property type="entry name" value="PreATP-grasp_dom_sf"/>
</dbReference>
<comment type="subcellular location">
    <subcellularLocation>
        <location evidence="3 18">Cytoplasm</location>
    </subcellularLocation>
</comment>
<feature type="binding site" evidence="20">
    <location>
        <position position="268"/>
    </location>
    <ligand>
        <name>Mg(2+)</name>
        <dbReference type="ChEBI" id="CHEBI:18420"/>
        <label>1</label>
    </ligand>
</feature>
<comment type="catalytic activity">
    <reaction evidence="17 18">
        <text>2 D-alanine + ATP = D-alanyl-D-alanine + ADP + phosphate + H(+)</text>
        <dbReference type="Rhea" id="RHEA:11224"/>
        <dbReference type="ChEBI" id="CHEBI:15378"/>
        <dbReference type="ChEBI" id="CHEBI:30616"/>
        <dbReference type="ChEBI" id="CHEBI:43474"/>
        <dbReference type="ChEBI" id="CHEBI:57416"/>
        <dbReference type="ChEBI" id="CHEBI:57822"/>
        <dbReference type="ChEBI" id="CHEBI:456216"/>
        <dbReference type="EC" id="6.3.2.4"/>
    </reaction>
</comment>
<comment type="pathway">
    <text evidence="4 18">Cell wall biogenesis; peptidoglycan biosynthesis.</text>
</comment>
<keyword evidence="8 18" id="KW-0436">Ligase</keyword>
<evidence type="ECO:0000256" key="19">
    <source>
        <dbReference type="PIRSR" id="PIRSR039102-1"/>
    </source>
</evidence>
<evidence type="ECO:0000256" key="11">
    <source>
        <dbReference type="ARBA" id="ARBA00022840"/>
    </source>
</evidence>
<dbReference type="HAMAP" id="MF_00047">
    <property type="entry name" value="Dala_Dala_lig"/>
    <property type="match status" value="1"/>
</dbReference>
<evidence type="ECO:0000256" key="6">
    <source>
        <dbReference type="ARBA" id="ARBA00012216"/>
    </source>
</evidence>
<keyword evidence="15 20" id="KW-0464">Manganese</keyword>
<evidence type="ECO:0000256" key="20">
    <source>
        <dbReference type="PIRSR" id="PIRSR039102-3"/>
    </source>
</evidence>
<dbReference type="PANTHER" id="PTHR23132:SF23">
    <property type="entry name" value="D-ALANINE--D-ALANINE LIGASE B"/>
    <property type="match status" value="1"/>
</dbReference>
<evidence type="ECO:0000256" key="7">
    <source>
        <dbReference type="ARBA" id="ARBA00022490"/>
    </source>
</evidence>
<dbReference type="Proteomes" id="UP001165393">
    <property type="component" value="Unassembled WGS sequence"/>
</dbReference>
<dbReference type="InterPro" id="IPR011761">
    <property type="entry name" value="ATP-grasp"/>
</dbReference>
<feature type="binding site" evidence="20">
    <location>
        <position position="255"/>
    </location>
    <ligand>
        <name>Mg(2+)</name>
        <dbReference type="ChEBI" id="CHEBI:18420"/>
        <label>1</label>
    </ligand>
</feature>
<dbReference type="FunFam" id="3.40.50.20:FF:000013">
    <property type="entry name" value="D-alanine--D-alanine ligase"/>
    <property type="match status" value="1"/>
</dbReference>